<keyword evidence="2" id="KW-1185">Reference proteome</keyword>
<accession>A0A0C2F8W8</accession>
<proteinExistence type="predicted"/>
<comment type="caution">
    <text evidence="1">The sequence shown here is derived from an EMBL/GenBank/DDBJ whole genome shotgun (WGS) entry which is preliminary data.</text>
</comment>
<dbReference type="EMBL" id="AWTV01000010">
    <property type="protein sequence ID" value="KIH87523.1"/>
    <property type="molecule type" value="Genomic_DNA"/>
</dbReference>
<dbReference type="AlphaFoldDB" id="A0A0C2F8W8"/>
<dbReference type="Pfam" id="PF20174">
    <property type="entry name" value="DUF6540"/>
    <property type="match status" value="1"/>
</dbReference>
<gene>
    <name evidence="1" type="ORF">SPBR_05408</name>
</gene>
<dbReference type="GeneID" id="63678606"/>
<dbReference type="Proteomes" id="UP000031575">
    <property type="component" value="Unassembled WGS sequence"/>
</dbReference>
<protein>
    <submittedName>
        <fullName evidence="1">Uncharacterized protein</fullName>
    </submittedName>
</protein>
<evidence type="ECO:0000313" key="1">
    <source>
        <dbReference type="EMBL" id="KIH87523.1"/>
    </source>
</evidence>
<name>A0A0C2F8W8_9PEZI</name>
<dbReference type="VEuPathDB" id="FungiDB:SPBR_05408"/>
<dbReference type="InterPro" id="IPR046670">
    <property type="entry name" value="DUF6540"/>
</dbReference>
<evidence type="ECO:0000313" key="2">
    <source>
        <dbReference type="Proteomes" id="UP000031575"/>
    </source>
</evidence>
<dbReference type="RefSeq" id="XP_040615533.1">
    <property type="nucleotide sequence ID" value="XM_040763685.1"/>
</dbReference>
<dbReference type="OrthoDB" id="2999773at2759"/>
<sequence length="98" mass="10345">MGPEQERGRVMVDAIRPDDYGDGTAAAPRAAGSDLPCDGLERLAATVPAPGLSLRPQTAGTEKIKDCLSWLRHFVALLISDGVLGTEALVNLDEAPLY</sequence>
<organism evidence="1 2">
    <name type="scientific">Sporothrix brasiliensis 5110</name>
    <dbReference type="NCBI Taxonomy" id="1398154"/>
    <lineage>
        <taxon>Eukaryota</taxon>
        <taxon>Fungi</taxon>
        <taxon>Dikarya</taxon>
        <taxon>Ascomycota</taxon>
        <taxon>Pezizomycotina</taxon>
        <taxon>Sordariomycetes</taxon>
        <taxon>Sordariomycetidae</taxon>
        <taxon>Ophiostomatales</taxon>
        <taxon>Ophiostomataceae</taxon>
        <taxon>Sporothrix</taxon>
    </lineage>
</organism>
<reference evidence="1 2" key="1">
    <citation type="journal article" date="2014" name="BMC Genomics">
        <title>Comparative genomics of the major fungal agents of human and animal Sporotrichosis: Sporothrix schenckii and Sporothrix brasiliensis.</title>
        <authorList>
            <person name="Teixeira M.M."/>
            <person name="de Almeida L.G."/>
            <person name="Kubitschek-Barreira P."/>
            <person name="Alves F.L."/>
            <person name="Kioshima E.S."/>
            <person name="Abadio A.K."/>
            <person name="Fernandes L."/>
            <person name="Derengowski L.S."/>
            <person name="Ferreira K.S."/>
            <person name="Souza R.C."/>
            <person name="Ruiz J.C."/>
            <person name="de Andrade N.C."/>
            <person name="Paes H.C."/>
            <person name="Nicola A.M."/>
            <person name="Albuquerque P."/>
            <person name="Gerber A.L."/>
            <person name="Martins V.P."/>
            <person name="Peconick L.D."/>
            <person name="Neto A.V."/>
            <person name="Chaucanez C.B."/>
            <person name="Silva P.A."/>
            <person name="Cunha O.L."/>
            <person name="de Oliveira F.F."/>
            <person name="dos Santos T.C."/>
            <person name="Barros A.L."/>
            <person name="Soares M.A."/>
            <person name="de Oliveira L.M."/>
            <person name="Marini M.M."/>
            <person name="Villalobos-Duno H."/>
            <person name="Cunha M.M."/>
            <person name="de Hoog S."/>
            <person name="da Silveira J.F."/>
            <person name="Henrissat B."/>
            <person name="Nino-Vega G.A."/>
            <person name="Cisalpino P.S."/>
            <person name="Mora-Montes H.M."/>
            <person name="Almeida S.R."/>
            <person name="Stajich J.E."/>
            <person name="Lopes-Bezerra L.M."/>
            <person name="Vasconcelos A.T."/>
            <person name="Felipe M.S."/>
        </authorList>
    </citation>
    <scope>NUCLEOTIDE SEQUENCE [LARGE SCALE GENOMIC DNA]</scope>
    <source>
        <strain evidence="1 2">5110</strain>
    </source>
</reference>
<dbReference type="HOGENOM" id="CLU_2335007_0_0_1"/>